<gene>
    <name evidence="7" type="primary">LOC115007178</name>
</gene>
<evidence type="ECO:0000313" key="6">
    <source>
        <dbReference type="Proteomes" id="UP000504630"/>
    </source>
</evidence>
<dbReference type="Gene3D" id="3.90.1750.10">
    <property type="entry name" value="Hect, E3 ligase catalytic domains"/>
    <property type="match status" value="1"/>
</dbReference>
<feature type="region of interest" description="Disordered" evidence="4">
    <location>
        <begin position="71"/>
        <end position="101"/>
    </location>
</feature>
<evidence type="ECO:0000256" key="3">
    <source>
        <dbReference type="PROSITE-ProRule" id="PRU00104"/>
    </source>
</evidence>
<evidence type="ECO:0000259" key="5">
    <source>
        <dbReference type="PROSITE" id="PS50237"/>
    </source>
</evidence>
<feature type="domain" description="HECT" evidence="5">
    <location>
        <begin position="636"/>
        <end position="684"/>
    </location>
</feature>
<evidence type="ECO:0000256" key="4">
    <source>
        <dbReference type="SAM" id="MobiDB-lite"/>
    </source>
</evidence>
<evidence type="ECO:0000256" key="1">
    <source>
        <dbReference type="ARBA" id="ARBA00022679"/>
    </source>
</evidence>
<feature type="region of interest" description="Disordered" evidence="4">
    <location>
        <begin position="1"/>
        <end position="27"/>
    </location>
</feature>
<dbReference type="SMART" id="SM00119">
    <property type="entry name" value="HECTc"/>
    <property type="match status" value="1"/>
</dbReference>
<dbReference type="PROSITE" id="PS50237">
    <property type="entry name" value="HECT"/>
    <property type="match status" value="1"/>
</dbReference>
<dbReference type="InterPro" id="IPR035983">
    <property type="entry name" value="Hect_E3_ubiquitin_ligase"/>
</dbReference>
<evidence type="ECO:0000313" key="7">
    <source>
        <dbReference type="RefSeq" id="XP_029285774.1"/>
    </source>
</evidence>
<dbReference type="Gene3D" id="3.30.2410.10">
    <property type="entry name" value="Hect, E3 ligase catalytic domain"/>
    <property type="match status" value="1"/>
</dbReference>
<dbReference type="Pfam" id="PF00632">
    <property type="entry name" value="HECT"/>
    <property type="match status" value="1"/>
</dbReference>
<dbReference type="AlphaFoldDB" id="A0A6J2PK82"/>
<dbReference type="InParanoid" id="A0A6J2PK82"/>
<name>A0A6J2PK82_COTGO</name>
<evidence type="ECO:0000256" key="2">
    <source>
        <dbReference type="ARBA" id="ARBA00022786"/>
    </source>
</evidence>
<proteinExistence type="predicted"/>
<protein>
    <submittedName>
        <fullName evidence="7">Uncharacterized protein LOC115007178 isoform X1</fullName>
    </submittedName>
</protein>
<keyword evidence="2 3" id="KW-0833">Ubl conjugation pathway</keyword>
<feature type="active site" description="Glycyl thioester intermediate" evidence="3">
    <location>
        <position position="677"/>
    </location>
</feature>
<dbReference type="GO" id="GO:0004842">
    <property type="term" value="F:ubiquitin-protein transferase activity"/>
    <property type="evidence" value="ECO:0007669"/>
    <property type="project" value="InterPro"/>
</dbReference>
<dbReference type="OrthoDB" id="2384350at2759"/>
<dbReference type="InterPro" id="IPR000569">
    <property type="entry name" value="HECT_dom"/>
</dbReference>
<organism evidence="6 7">
    <name type="scientific">Cottoperca gobio</name>
    <name type="common">Frogmouth</name>
    <name type="synonym">Aphritis gobio</name>
    <dbReference type="NCBI Taxonomy" id="56716"/>
    <lineage>
        <taxon>Eukaryota</taxon>
        <taxon>Metazoa</taxon>
        <taxon>Chordata</taxon>
        <taxon>Craniata</taxon>
        <taxon>Vertebrata</taxon>
        <taxon>Euteleostomi</taxon>
        <taxon>Actinopterygii</taxon>
        <taxon>Neopterygii</taxon>
        <taxon>Teleostei</taxon>
        <taxon>Neoteleostei</taxon>
        <taxon>Acanthomorphata</taxon>
        <taxon>Eupercaria</taxon>
        <taxon>Perciformes</taxon>
        <taxon>Notothenioidei</taxon>
        <taxon>Bovichtidae</taxon>
        <taxon>Cottoperca</taxon>
    </lineage>
</organism>
<dbReference type="KEGG" id="cgob:115007178"/>
<keyword evidence="1" id="KW-0808">Transferase</keyword>
<dbReference type="SUPFAM" id="SSF56204">
    <property type="entry name" value="Hect, E3 ligase catalytic domain"/>
    <property type="match status" value="1"/>
</dbReference>
<dbReference type="Proteomes" id="UP000504630">
    <property type="component" value="Chromosome 4"/>
</dbReference>
<keyword evidence="6" id="KW-1185">Reference proteome</keyword>
<reference evidence="7" key="1">
    <citation type="submission" date="2025-08" db="UniProtKB">
        <authorList>
            <consortium name="RefSeq"/>
        </authorList>
    </citation>
    <scope>IDENTIFICATION</scope>
</reference>
<accession>A0A6J2PK82</accession>
<dbReference type="GeneID" id="115007178"/>
<sequence>MKKNEMKTSESKTSESKTSESKTSERKAALLSISENIEMELFSSEEPCVVTFKLEVEEELSFDQRHLEHPLVPDCEEEPELQVETVTRPQNKPKTESPAKTEAEHCLPVLGFVEGIEIEMEVFPSLGLSESELLDIKSHDPSIMTPLQPFSNKASRLKWKRLTLQKTGLIVKDVVCLPRGHYLAQLERHIVPRGKERAALAAMGMTARITIDYSWSTTQMKSRLATLFQGRFVKRVGQRFSFTYLQCVPGSGVLFVPDTPAEGWTGEHVLQTSGLGALYILSHQDYPQAESKKSASDTPVVNMKEFCLEASTESCPEEENHLGIQTQPCAPNTKEEFTLDLDSILRLFRQENMDGGVETHIQVRRRDLLHSALKVVRRPGFCFRTRPIVSFSGEETDGHEGPLREFFRLTLLELQQSSVFEGLPGRLFFIYDLAALENRKYYEAGVLIGWSLAQGGPGPRCLHPVLYQLMCGQNPSLEDFSWRDVVDVETQIRLQQLQSCTDVKLLPSGLCDWLSNCGIPGVYSAHSDEIPTIYIHLVKHCIYYRVASMISQFTEGLNSCGGLWAMVQSHREAFVPVMTSAQQQPLTLEEFKPLFNVCYSRPDSQLRAAEEATAGHWETVLTLVSDGQADFSFEVLLAFITGADHLPPLGFPRLISLCFYSQDASMSGVRLPHASTCALELFLPRGAAGAADLRVLLSRAMHEALGFTRFQTEGDGEGSCIEVMTNV</sequence>
<dbReference type="RefSeq" id="XP_029285774.1">
    <property type="nucleotide sequence ID" value="XM_029429914.1"/>
</dbReference>